<keyword evidence="5 8" id="KW-0812">Transmembrane</keyword>
<comment type="similarity">
    <text evidence="3">Belongs to the major facilitator superfamily. TCR/Tet family.</text>
</comment>
<feature type="domain" description="Major facilitator superfamily (MFS) profile" evidence="9">
    <location>
        <begin position="2"/>
        <end position="399"/>
    </location>
</feature>
<evidence type="ECO:0000256" key="5">
    <source>
        <dbReference type="ARBA" id="ARBA00022692"/>
    </source>
</evidence>
<dbReference type="PROSITE" id="PS50850">
    <property type="entry name" value="MFS"/>
    <property type="match status" value="1"/>
</dbReference>
<dbReference type="InterPro" id="IPR005829">
    <property type="entry name" value="Sugar_transporter_CS"/>
</dbReference>
<feature type="transmembrane region" description="Helical" evidence="8">
    <location>
        <begin position="311"/>
        <end position="331"/>
    </location>
</feature>
<feature type="transmembrane region" description="Helical" evidence="8">
    <location>
        <begin position="78"/>
        <end position="97"/>
    </location>
</feature>
<evidence type="ECO:0000313" key="10">
    <source>
        <dbReference type="EMBL" id="TCW29855.1"/>
    </source>
</evidence>
<dbReference type="PANTHER" id="PTHR23504:SF15">
    <property type="entry name" value="MAJOR FACILITATOR SUPERFAMILY (MFS) PROFILE DOMAIN-CONTAINING PROTEIN"/>
    <property type="match status" value="1"/>
</dbReference>
<dbReference type="InterPro" id="IPR020846">
    <property type="entry name" value="MFS_dom"/>
</dbReference>
<evidence type="ECO:0000256" key="8">
    <source>
        <dbReference type="SAM" id="Phobius"/>
    </source>
</evidence>
<dbReference type="PROSITE" id="PS00216">
    <property type="entry name" value="SUGAR_TRANSPORT_1"/>
    <property type="match status" value="1"/>
</dbReference>
<evidence type="ECO:0000259" key="9">
    <source>
        <dbReference type="PROSITE" id="PS50850"/>
    </source>
</evidence>
<evidence type="ECO:0000256" key="6">
    <source>
        <dbReference type="ARBA" id="ARBA00022989"/>
    </source>
</evidence>
<feature type="transmembrane region" description="Helical" evidence="8">
    <location>
        <begin position="167"/>
        <end position="187"/>
    </location>
</feature>
<keyword evidence="7 8" id="KW-0472">Membrane</keyword>
<comment type="caution">
    <text evidence="10">The sequence shown here is derived from an EMBL/GenBank/DDBJ whole genome shotgun (WGS) entry which is preliminary data.</text>
</comment>
<comment type="function">
    <text evidence="1">Resistance to tetracycline by an active tetracycline efflux. This is an energy-dependent process that decreases the accumulation of the antibiotic in whole cells. This protein functions as a metal-tetracycline/H(+) antiporter.</text>
</comment>
<reference evidence="10 11" key="1">
    <citation type="submission" date="2019-03" db="EMBL/GenBank/DDBJ databases">
        <title>Genomic Encyclopedia of Type Strains, Phase IV (KMG-IV): sequencing the most valuable type-strain genomes for metagenomic binning, comparative biology and taxonomic classification.</title>
        <authorList>
            <person name="Goeker M."/>
        </authorList>
    </citation>
    <scope>NUCLEOTIDE SEQUENCE [LARGE SCALE GENOMIC DNA]</scope>
    <source>
        <strain evidence="10 11">DSM 18507</strain>
    </source>
</reference>
<feature type="transmembrane region" description="Helical" evidence="8">
    <location>
        <begin position="138"/>
        <end position="161"/>
    </location>
</feature>
<dbReference type="InterPro" id="IPR011701">
    <property type="entry name" value="MFS"/>
</dbReference>
<dbReference type="InterPro" id="IPR001958">
    <property type="entry name" value="Tet-R_TetA/multi-R_MdtG-like"/>
</dbReference>
<accession>A0ABY2CUH7</accession>
<sequence length="399" mass="41700">MTLFLVCAVALLSTVGIALPYPILAPLFVAGAPDGFTQFMGLPPKLLLGVALAVNPLGILVGTSFTGALSDRYGRRRVMLATLLFTCAGYGVTALALEARLYPLFVLARFLTGLTESNAAVARAILADQSAPTDRVRHFALLNAAFSLGWLVGPMVGGFTLGFGAAVPFWLTAGAMLACALLVWYFMPETARPHAVAGTLWPAVATHHSFRLVALHPTLRQVFVVQAVFTLGLNAFYDFYPLWLVEFSGRSSLGIATLTALMCTLMTLASMGAGRLRLQPPLRGAQLHAVFLGVGMLALALALLPGMAGEAVIVLMGLPIALYNAVLPAWCSERFASLGQGGVMGVLSTAFCAASVVVSLLGGVLSLLDTRWVLVLGGLSCLVAASQVKRLGTLAAPAA</sequence>
<dbReference type="SUPFAM" id="SSF103473">
    <property type="entry name" value="MFS general substrate transporter"/>
    <property type="match status" value="1"/>
</dbReference>
<evidence type="ECO:0000256" key="2">
    <source>
        <dbReference type="ARBA" id="ARBA00004141"/>
    </source>
</evidence>
<protein>
    <submittedName>
        <fullName evidence="10">MFS family arabinose efflux permease</fullName>
    </submittedName>
</protein>
<evidence type="ECO:0000256" key="7">
    <source>
        <dbReference type="ARBA" id="ARBA00023136"/>
    </source>
</evidence>
<organism evidence="10 11">
    <name type="scientific">Gulbenkiania mobilis</name>
    <dbReference type="NCBI Taxonomy" id="397457"/>
    <lineage>
        <taxon>Bacteria</taxon>
        <taxon>Pseudomonadati</taxon>
        <taxon>Pseudomonadota</taxon>
        <taxon>Betaproteobacteria</taxon>
        <taxon>Neisseriales</taxon>
        <taxon>Chromobacteriaceae</taxon>
        <taxon>Gulbenkiania</taxon>
    </lineage>
</organism>
<feature type="transmembrane region" description="Helical" evidence="8">
    <location>
        <begin position="222"/>
        <end position="240"/>
    </location>
</feature>
<dbReference type="Gene3D" id="1.20.1250.20">
    <property type="entry name" value="MFS general substrate transporter like domains"/>
    <property type="match status" value="1"/>
</dbReference>
<feature type="transmembrane region" description="Helical" evidence="8">
    <location>
        <begin position="46"/>
        <end position="66"/>
    </location>
</feature>
<dbReference type="Proteomes" id="UP000294801">
    <property type="component" value="Unassembled WGS sequence"/>
</dbReference>
<feature type="transmembrane region" description="Helical" evidence="8">
    <location>
        <begin position="343"/>
        <end position="365"/>
    </location>
</feature>
<evidence type="ECO:0000256" key="1">
    <source>
        <dbReference type="ARBA" id="ARBA00003279"/>
    </source>
</evidence>
<evidence type="ECO:0000256" key="3">
    <source>
        <dbReference type="ARBA" id="ARBA00007520"/>
    </source>
</evidence>
<proteinExistence type="inferred from homology"/>
<dbReference type="InterPro" id="IPR036259">
    <property type="entry name" value="MFS_trans_sf"/>
</dbReference>
<keyword evidence="6 8" id="KW-1133">Transmembrane helix</keyword>
<name>A0ABY2CUH7_GULMO</name>
<dbReference type="RefSeq" id="WP_132098762.1">
    <property type="nucleotide sequence ID" value="NZ_SMDA01000008.1"/>
</dbReference>
<feature type="transmembrane region" description="Helical" evidence="8">
    <location>
        <begin position="285"/>
        <end position="305"/>
    </location>
</feature>
<feature type="transmembrane region" description="Helical" evidence="8">
    <location>
        <begin position="252"/>
        <end position="273"/>
    </location>
</feature>
<evidence type="ECO:0000256" key="4">
    <source>
        <dbReference type="ARBA" id="ARBA00022448"/>
    </source>
</evidence>
<dbReference type="PRINTS" id="PR01035">
    <property type="entry name" value="TCRTETA"/>
</dbReference>
<gene>
    <name evidence="10" type="ORF">EV669_10829</name>
</gene>
<evidence type="ECO:0000313" key="11">
    <source>
        <dbReference type="Proteomes" id="UP000294801"/>
    </source>
</evidence>
<comment type="subcellular location">
    <subcellularLocation>
        <location evidence="2">Membrane</location>
        <topology evidence="2">Multi-pass membrane protein</topology>
    </subcellularLocation>
</comment>
<dbReference type="Pfam" id="PF07690">
    <property type="entry name" value="MFS_1"/>
    <property type="match status" value="1"/>
</dbReference>
<keyword evidence="4" id="KW-0813">Transport</keyword>
<dbReference type="EMBL" id="SMDA01000008">
    <property type="protein sequence ID" value="TCW29855.1"/>
    <property type="molecule type" value="Genomic_DNA"/>
</dbReference>
<keyword evidence="11" id="KW-1185">Reference proteome</keyword>
<dbReference type="PANTHER" id="PTHR23504">
    <property type="entry name" value="MAJOR FACILITATOR SUPERFAMILY DOMAIN-CONTAINING PROTEIN 10"/>
    <property type="match status" value="1"/>
</dbReference>